<dbReference type="RefSeq" id="XP_001462108.1">
    <property type="nucleotide sequence ID" value="XM_001462071.1"/>
</dbReference>
<organism evidence="12 13">
    <name type="scientific">Paramecium tetraurelia</name>
    <dbReference type="NCBI Taxonomy" id="5888"/>
    <lineage>
        <taxon>Eukaryota</taxon>
        <taxon>Sar</taxon>
        <taxon>Alveolata</taxon>
        <taxon>Ciliophora</taxon>
        <taxon>Intramacronucleata</taxon>
        <taxon>Oligohymenophorea</taxon>
        <taxon>Peniculida</taxon>
        <taxon>Parameciidae</taxon>
        <taxon>Paramecium</taxon>
    </lineage>
</organism>
<evidence type="ECO:0000256" key="3">
    <source>
        <dbReference type="ARBA" id="ARBA00023054"/>
    </source>
</evidence>
<evidence type="ECO:0000256" key="7">
    <source>
        <dbReference type="ARBA" id="ARBA00034142"/>
    </source>
</evidence>
<dbReference type="GeneID" id="5047893"/>
<evidence type="ECO:0000256" key="6">
    <source>
        <dbReference type="ARBA" id="ARBA00034116"/>
    </source>
</evidence>
<dbReference type="KEGG" id="ptm:GSPATT00027059001"/>
<gene>
    <name evidence="12" type="ORF">GSPATT00027059001</name>
</gene>
<evidence type="ECO:0000313" key="13">
    <source>
        <dbReference type="Proteomes" id="UP000000600"/>
    </source>
</evidence>
<feature type="transmembrane region" description="Helical" evidence="10">
    <location>
        <begin position="200"/>
        <end position="219"/>
    </location>
</feature>
<dbReference type="Proteomes" id="UP000000600">
    <property type="component" value="Unassembled WGS sequence"/>
</dbReference>
<keyword evidence="13" id="KW-1185">Reference proteome</keyword>
<dbReference type="eggNOG" id="ENOG502QPRZ">
    <property type="taxonomic scope" value="Eukaryota"/>
</dbReference>
<dbReference type="Pfam" id="PF13868">
    <property type="entry name" value="TPH"/>
    <property type="match status" value="1"/>
</dbReference>
<evidence type="ECO:0000256" key="10">
    <source>
        <dbReference type="SAM" id="Phobius"/>
    </source>
</evidence>
<comment type="subcellular location">
    <subcellularLocation>
        <location evidence="1">Cell projection</location>
        <location evidence="1">Cilium</location>
        <location evidence="1">Flagellum</location>
    </subcellularLocation>
</comment>
<dbReference type="InterPro" id="IPR033253">
    <property type="entry name" value="CFAP45"/>
</dbReference>
<dbReference type="AlphaFoldDB" id="A0EHE4"/>
<keyword evidence="10" id="KW-1133">Transmembrane helix</keyword>
<name>A0EHE4_PARTE</name>
<keyword evidence="3 8" id="KW-0175">Coiled coil</keyword>
<reference evidence="12 13" key="1">
    <citation type="journal article" date="2006" name="Nature">
        <title>Global trends of whole-genome duplications revealed by the ciliate Paramecium tetraurelia.</title>
        <authorList>
            <consortium name="Genoscope"/>
            <person name="Aury J.-M."/>
            <person name="Jaillon O."/>
            <person name="Duret L."/>
            <person name="Noel B."/>
            <person name="Jubin C."/>
            <person name="Porcel B.M."/>
            <person name="Segurens B."/>
            <person name="Daubin V."/>
            <person name="Anthouard V."/>
            <person name="Aiach N."/>
            <person name="Arnaiz O."/>
            <person name="Billaut A."/>
            <person name="Beisson J."/>
            <person name="Blanc I."/>
            <person name="Bouhouche K."/>
            <person name="Camara F."/>
            <person name="Duharcourt S."/>
            <person name="Guigo R."/>
            <person name="Gogendeau D."/>
            <person name="Katinka M."/>
            <person name="Keller A.-M."/>
            <person name="Kissmehl R."/>
            <person name="Klotz C."/>
            <person name="Koll F."/>
            <person name="Le Moue A."/>
            <person name="Lepere C."/>
            <person name="Malinsky S."/>
            <person name="Nowacki M."/>
            <person name="Nowak J.K."/>
            <person name="Plattner H."/>
            <person name="Poulain J."/>
            <person name="Ruiz F."/>
            <person name="Serrano V."/>
            <person name="Zagulski M."/>
            <person name="Dessen P."/>
            <person name="Betermier M."/>
            <person name="Weissenbach J."/>
            <person name="Scarpelli C."/>
            <person name="Schachter V."/>
            <person name="Sperling L."/>
            <person name="Meyer E."/>
            <person name="Cohen J."/>
            <person name="Wincker P."/>
        </authorList>
    </citation>
    <scope>NUCLEOTIDE SEQUENCE [LARGE SCALE GENOMIC DNA]</scope>
    <source>
        <strain evidence="12 13">Stock d4-2</strain>
    </source>
</reference>
<proteinExistence type="inferred from homology"/>
<feature type="coiled-coil region" evidence="8">
    <location>
        <begin position="334"/>
        <end position="361"/>
    </location>
</feature>
<dbReference type="STRING" id="5888.A0EHE4"/>
<feature type="domain" description="Trichohyalin-plectin-homology" evidence="11">
    <location>
        <begin position="390"/>
        <end position="734"/>
    </location>
</feature>
<accession>A0EHE4</accession>
<keyword evidence="4" id="KW-0969">Cilium</keyword>
<dbReference type="OMA" id="KQRMIQM"/>
<comment type="similarity">
    <text evidence="6">Belongs to the CFAP45 family.</text>
</comment>
<dbReference type="EMBL" id="CT868679">
    <property type="protein sequence ID" value="CAK94735.1"/>
    <property type="molecule type" value="Genomic_DNA"/>
</dbReference>
<dbReference type="GO" id="GO:0031514">
    <property type="term" value="C:motile cilium"/>
    <property type="evidence" value="ECO:0007669"/>
    <property type="project" value="UniProtKB-SubCell"/>
</dbReference>
<sequence>MSLSLNDISLIHKLNYLSLTTENKNQLYFNFTCQYFDFIPLHDQVINKQLQQQRYLNLLILLKIYQIFYSHFIFQAEIHYHIADIYYQTCFQNCIYMQLANFQQKLQGLIKFIRDLHYGFDILIISIYSKNIIGSPTINYLTKRIQKTLHRNNYFLKISRDCYWKILVDIGLLITLNSQIEQGIQSQFSLIIQDIQLQDSIIILFLILFYYKLCFIFIFDKLVSQFISYLDHIGQNSCQNNETQYQFIYQQIEFYYYLNCLIKLNNEQQTQQKVQKESFDRRNLKNEEQTESIVKNVRNGDATNPEVMVIGEGELQRMKNNAIITTKEEQIYQKKLLEEQKEKQMAAAKAKKQRMIQMEEEKKKLVPLTSQQEEDKVVKDSLLARAAEIMNEQMDDVKEMNKMVMYAKCVTVRDKQLKEKKDLVDQYKVQEKRKDLMMEIERLKSIKYHEEKDKQRKVELKQGHDIIIEQIKERELVRLKDKEEQERDGQVMLKKIKQLQQEESQKAMQKKISQQKVQEEILEANDRAILVKEKRKLEEREEEEMIVKYNLQKAQKEAELQEEQRRIKEEKEREVQRLREMQEKAQDRQAELDALRAKRAMEQNERQAREKERREAELKMRLNHEVHEARKLQQFEKQERLEEQARLERDEFQRVIQKQKQERENELKLLHDKDALVKKHADELRKQISLNEEKRKQEERDKLEEGKKIRDKMLNEKKLLENIKDTKLKTLNENGIADKYKAELARKKINILI</sequence>
<keyword evidence="5" id="KW-0966">Cell projection</keyword>
<evidence type="ECO:0000256" key="8">
    <source>
        <dbReference type="SAM" id="Coils"/>
    </source>
</evidence>
<dbReference type="PANTHER" id="PTHR15504:SF0">
    <property type="entry name" value="CILIA- AND FLAGELLA-ASSOCIATED PROTEIN 45"/>
    <property type="match status" value="1"/>
</dbReference>
<feature type="transmembrane region" description="Helical" evidence="10">
    <location>
        <begin position="55"/>
        <end position="74"/>
    </location>
</feature>
<evidence type="ECO:0000259" key="11">
    <source>
        <dbReference type="Pfam" id="PF13868"/>
    </source>
</evidence>
<evidence type="ECO:0000256" key="2">
    <source>
        <dbReference type="ARBA" id="ARBA00022846"/>
    </source>
</evidence>
<feature type="transmembrane region" description="Helical" evidence="10">
    <location>
        <begin position="122"/>
        <end position="141"/>
    </location>
</feature>
<keyword evidence="10" id="KW-0472">Membrane</keyword>
<feature type="region of interest" description="Disordered" evidence="9">
    <location>
        <begin position="688"/>
        <end position="708"/>
    </location>
</feature>
<dbReference type="InParanoid" id="A0EHE4"/>
<keyword evidence="2" id="KW-0282">Flagellum</keyword>
<dbReference type="OrthoDB" id="1902038at2759"/>
<evidence type="ECO:0000313" key="12">
    <source>
        <dbReference type="EMBL" id="CAK94735.1"/>
    </source>
</evidence>
<dbReference type="HOGENOM" id="CLU_369838_0_0_1"/>
<dbReference type="PANTHER" id="PTHR15504">
    <property type="entry name" value="NASOPHARYNGEAL EPITHELIUM SPECIFIC PROTEIN 1"/>
    <property type="match status" value="1"/>
</dbReference>
<evidence type="ECO:0000256" key="9">
    <source>
        <dbReference type="SAM" id="MobiDB-lite"/>
    </source>
</evidence>
<evidence type="ECO:0000256" key="1">
    <source>
        <dbReference type="ARBA" id="ARBA00004230"/>
    </source>
</evidence>
<dbReference type="InterPro" id="IPR043597">
    <property type="entry name" value="TPH_dom"/>
</dbReference>
<evidence type="ECO:0000256" key="5">
    <source>
        <dbReference type="ARBA" id="ARBA00023273"/>
    </source>
</evidence>
<protein>
    <recommendedName>
        <fullName evidence="7">Cilia- and flagella-associated protein 45</fullName>
    </recommendedName>
</protein>
<keyword evidence="10" id="KW-0812">Transmembrane</keyword>
<evidence type="ECO:0000256" key="4">
    <source>
        <dbReference type="ARBA" id="ARBA00023069"/>
    </source>
</evidence>